<proteinExistence type="predicted"/>
<dbReference type="InterPro" id="IPR052765">
    <property type="entry name" value="PGM-Related"/>
</dbReference>
<dbReference type="CDD" id="cd07067">
    <property type="entry name" value="HP_PGM_like"/>
    <property type="match status" value="1"/>
</dbReference>
<dbReference type="Pfam" id="PF00300">
    <property type="entry name" value="His_Phos_1"/>
    <property type="match status" value="1"/>
</dbReference>
<dbReference type="GO" id="GO:0003824">
    <property type="term" value="F:catalytic activity"/>
    <property type="evidence" value="ECO:0007669"/>
    <property type="project" value="InterPro"/>
</dbReference>
<evidence type="ECO:0008006" key="4">
    <source>
        <dbReference type="Google" id="ProtNLM"/>
    </source>
</evidence>
<gene>
    <name evidence="2" type="ORF">A3H51_02710</name>
</gene>
<dbReference type="Gene3D" id="3.40.50.1240">
    <property type="entry name" value="Phosphoglycerate mutase-like"/>
    <property type="match status" value="1"/>
</dbReference>
<sequence length="285" mass="33698">MLFFSQLFTRGLSVYIPKKPSELILIRHGESEGNVRLDALHEDARYQLFREVYKNYPLGEEFPLAIQHLARELINAYKIGKKPDHALELTQKGMEQSRQTGIGLKELVEPPHVIYVSPYARTLQTLKYIKKGWPELRSAKVKITDALREQQFGIVEQYLYHNLYFAFHPIHRAEFLADEYASYYYEFEGGESIARTRERVRVWFERAKEVYAEKRVFAILHNGTKLAVISELENLDFRQYMDTLRKGRFHNCGTTIYRTTSAWAIDDKMKCDREKEYNLRLWDIA</sequence>
<evidence type="ECO:0000313" key="3">
    <source>
        <dbReference type="Proteomes" id="UP000178509"/>
    </source>
</evidence>
<comment type="caution">
    <text evidence="2">The sequence shown here is derived from an EMBL/GenBank/DDBJ whole genome shotgun (WGS) entry which is preliminary data.</text>
</comment>
<reference evidence="2 3" key="1">
    <citation type="journal article" date="2016" name="Nat. Commun.">
        <title>Thousands of microbial genomes shed light on interconnected biogeochemical processes in an aquifer system.</title>
        <authorList>
            <person name="Anantharaman K."/>
            <person name="Brown C.T."/>
            <person name="Hug L.A."/>
            <person name="Sharon I."/>
            <person name="Castelle C.J."/>
            <person name="Probst A.J."/>
            <person name="Thomas B.C."/>
            <person name="Singh A."/>
            <person name="Wilkins M.J."/>
            <person name="Karaoz U."/>
            <person name="Brodie E.L."/>
            <person name="Williams K.H."/>
            <person name="Hubbard S.S."/>
            <person name="Banfield J.F."/>
        </authorList>
    </citation>
    <scope>NUCLEOTIDE SEQUENCE [LARGE SCALE GENOMIC DNA]</scope>
</reference>
<dbReference type="InterPro" id="IPR013078">
    <property type="entry name" value="His_Pase_superF_clade-1"/>
</dbReference>
<dbReference type="SUPFAM" id="SSF53254">
    <property type="entry name" value="Phosphoglycerate mutase-like"/>
    <property type="match status" value="1"/>
</dbReference>
<feature type="binding site" evidence="1">
    <location>
        <position position="121"/>
    </location>
    <ligand>
        <name>substrate</name>
    </ligand>
</feature>
<dbReference type="EMBL" id="MHOJ01000045">
    <property type="protein sequence ID" value="OGZ61309.1"/>
    <property type="molecule type" value="Genomic_DNA"/>
</dbReference>
<evidence type="ECO:0000313" key="2">
    <source>
        <dbReference type="EMBL" id="OGZ61309.1"/>
    </source>
</evidence>
<dbReference type="AlphaFoldDB" id="A0A1G2HFZ0"/>
<dbReference type="InterPro" id="IPR029033">
    <property type="entry name" value="His_PPase_superfam"/>
</dbReference>
<dbReference type="Proteomes" id="UP000178509">
    <property type="component" value="Unassembled WGS sequence"/>
</dbReference>
<organism evidence="2 3">
    <name type="scientific">Candidatus Spechtbacteria bacterium RIFCSPLOWO2_02_FULL_38_8</name>
    <dbReference type="NCBI Taxonomy" id="1802164"/>
    <lineage>
        <taxon>Bacteria</taxon>
        <taxon>Candidatus Spechtiibacteriota</taxon>
    </lineage>
</organism>
<accession>A0A1G2HFZ0</accession>
<dbReference type="PROSITE" id="PS00175">
    <property type="entry name" value="PG_MUTASE"/>
    <property type="match status" value="1"/>
</dbReference>
<dbReference type="STRING" id="1802164.A3H51_02710"/>
<dbReference type="SMART" id="SM00855">
    <property type="entry name" value="PGAM"/>
    <property type="match status" value="1"/>
</dbReference>
<dbReference type="PANTHER" id="PTHR46192">
    <property type="entry name" value="BROAD-RANGE ACID PHOSPHATASE DET1"/>
    <property type="match status" value="1"/>
</dbReference>
<protein>
    <recommendedName>
        <fullName evidence="4">Phosphoglycerate mutase (2,3-diphosphoglycerate-dependent)</fullName>
    </recommendedName>
</protein>
<name>A0A1G2HFZ0_9BACT</name>
<dbReference type="InterPro" id="IPR001345">
    <property type="entry name" value="PG/BPGM_mutase_AS"/>
</dbReference>
<evidence type="ECO:0000256" key="1">
    <source>
        <dbReference type="PIRSR" id="PIRSR613078-2"/>
    </source>
</evidence>